<sequence length="167" mass="17426">MSKAWPIGVVVGLGVVVVANAIMISIAVSNPSAPAAADHWTESLEWDQELDLRERSAALGWSVAQLGRSPDGGSLGVDLIDAEGRALTGLSGTLTLERSDSAAHDRALALHEAPGGRYLTAGEIPARGLYEVTIDVHTAAGERFVTRQRAELRTLPALARPSAGGEP</sequence>
<organism evidence="1 2">
    <name type="scientific">Enhygromyxa salina</name>
    <dbReference type="NCBI Taxonomy" id="215803"/>
    <lineage>
        <taxon>Bacteria</taxon>
        <taxon>Pseudomonadati</taxon>
        <taxon>Myxococcota</taxon>
        <taxon>Polyangia</taxon>
        <taxon>Nannocystales</taxon>
        <taxon>Nannocystaceae</taxon>
        <taxon>Enhygromyxa</taxon>
    </lineage>
</organism>
<evidence type="ECO:0008006" key="3">
    <source>
        <dbReference type="Google" id="ProtNLM"/>
    </source>
</evidence>
<protein>
    <recommendedName>
        <fullName evidence="3">FixH</fullName>
    </recommendedName>
</protein>
<proteinExistence type="predicted"/>
<comment type="caution">
    <text evidence="1">The sequence shown here is derived from an EMBL/GenBank/DDBJ whole genome shotgun (WGS) entry which is preliminary data.</text>
</comment>
<dbReference type="InterPro" id="IPR008620">
    <property type="entry name" value="FixH"/>
</dbReference>
<name>A0A2S9XUP5_9BACT</name>
<evidence type="ECO:0000313" key="2">
    <source>
        <dbReference type="Proteomes" id="UP000237968"/>
    </source>
</evidence>
<dbReference type="Pfam" id="PF05751">
    <property type="entry name" value="FixH"/>
    <property type="match status" value="1"/>
</dbReference>
<reference evidence="1 2" key="1">
    <citation type="submission" date="2018-03" db="EMBL/GenBank/DDBJ databases">
        <title>Draft Genome Sequences of the Obligatory Marine Myxobacteria Enhygromyxa salina SWB005.</title>
        <authorList>
            <person name="Poehlein A."/>
            <person name="Moghaddam J.A."/>
            <person name="Harms H."/>
            <person name="Alanjari M."/>
            <person name="Koenig G.M."/>
            <person name="Daniel R."/>
            <person name="Schaeberle T.F."/>
        </authorList>
    </citation>
    <scope>NUCLEOTIDE SEQUENCE [LARGE SCALE GENOMIC DNA]</scope>
    <source>
        <strain evidence="1 2">SWB005</strain>
    </source>
</reference>
<dbReference type="AlphaFoldDB" id="A0A2S9XUP5"/>
<gene>
    <name evidence="1" type="ORF">ENSA5_36730</name>
</gene>
<dbReference type="RefSeq" id="WP_106393006.1">
    <property type="nucleotide sequence ID" value="NZ_PVNK01000165.1"/>
</dbReference>
<keyword evidence="2" id="KW-1185">Reference proteome</keyword>
<dbReference type="EMBL" id="PVNK01000165">
    <property type="protein sequence ID" value="PRP96597.1"/>
    <property type="molecule type" value="Genomic_DNA"/>
</dbReference>
<evidence type="ECO:0000313" key="1">
    <source>
        <dbReference type="EMBL" id="PRP96597.1"/>
    </source>
</evidence>
<dbReference type="Proteomes" id="UP000237968">
    <property type="component" value="Unassembled WGS sequence"/>
</dbReference>
<accession>A0A2S9XUP5</accession>